<dbReference type="EMBL" id="OV696701">
    <property type="protein sequence ID" value="CAH1248122.1"/>
    <property type="molecule type" value="Genomic_DNA"/>
</dbReference>
<reference evidence="4" key="1">
    <citation type="submission" date="2022-01" db="EMBL/GenBank/DDBJ databases">
        <authorList>
            <person name="Braso-Vives M."/>
        </authorList>
    </citation>
    <scope>NUCLEOTIDE SEQUENCE</scope>
</reference>
<dbReference type="Gene3D" id="2.60.120.1000">
    <property type="match status" value="1"/>
</dbReference>
<dbReference type="OrthoDB" id="26719at2759"/>
<sequence length="363" mass="40139">MGTTTALFLAFFSVAIPLSCGHNTQQVCLRSSYGDDGQCNFSLILPSSSCGSEQEKDTKQLQEVTQGLTEQVEELQQQNQGLSIKVQQLGDELTKLKREGRQTDVDPCAEGHRLPGVLSCYQLLKLGCSESGLYVVDPDGPGYGEKPTEVECTFDSAGNLPVLPRTCSDLQQKGENKSGTYTIDPDGPYFGVPAFQVYCNMTAEDDAGVTIFGHDSETRTHVHGFEHPGSYKRTVTYEASVDQIRALIDASESCKQFIKYECRGSLIRDTNKDVSYAWWVTWDCREKNYWGGASPGSKECECMVTGTCDNPDHPCNCNINDDVWREDSGFLTHKDDLPVKQLRFGDTGEENGYHTLGKLMCFG</sequence>
<dbReference type="AlphaFoldDB" id="A0A8K0EGL1"/>
<gene>
    <name evidence="4" type="primary">CNTNAP2</name>
    <name evidence="4" type="ORF">BLAG_LOCUS9561</name>
</gene>
<protein>
    <submittedName>
        <fullName evidence="4">CNTNAP2 protein</fullName>
    </submittedName>
</protein>
<feature type="domain" description="Fibrinogen C-terminal" evidence="3">
    <location>
        <begin position="158"/>
        <end position="214"/>
    </location>
</feature>
<evidence type="ECO:0000313" key="4">
    <source>
        <dbReference type="EMBL" id="CAH1248122.1"/>
    </source>
</evidence>
<organism evidence="4 5">
    <name type="scientific">Branchiostoma lanceolatum</name>
    <name type="common">Common lancelet</name>
    <name type="synonym">Amphioxus lanceolatum</name>
    <dbReference type="NCBI Taxonomy" id="7740"/>
    <lineage>
        <taxon>Eukaryota</taxon>
        <taxon>Metazoa</taxon>
        <taxon>Chordata</taxon>
        <taxon>Cephalochordata</taxon>
        <taxon>Leptocardii</taxon>
        <taxon>Amphioxiformes</taxon>
        <taxon>Branchiostomatidae</taxon>
        <taxon>Branchiostoma</taxon>
    </lineage>
</organism>
<evidence type="ECO:0000256" key="1">
    <source>
        <dbReference type="SAM" id="Coils"/>
    </source>
</evidence>
<keyword evidence="2" id="KW-0732">Signal</keyword>
<evidence type="ECO:0000256" key="2">
    <source>
        <dbReference type="SAM" id="SignalP"/>
    </source>
</evidence>
<dbReference type="NCBIfam" id="NF040941">
    <property type="entry name" value="GGGWT_bact"/>
    <property type="match status" value="1"/>
</dbReference>
<dbReference type="SUPFAM" id="SSF56496">
    <property type="entry name" value="Fibrinogen C-terminal domain-like"/>
    <property type="match status" value="1"/>
</dbReference>
<feature type="coiled-coil region" evidence="1">
    <location>
        <begin position="58"/>
        <end position="99"/>
    </location>
</feature>
<dbReference type="Pfam" id="PF00147">
    <property type="entry name" value="Fibrinogen_C"/>
    <property type="match status" value="1"/>
</dbReference>
<dbReference type="InterPro" id="IPR002181">
    <property type="entry name" value="Fibrinogen_a/b/g_C_dom"/>
</dbReference>
<evidence type="ECO:0000313" key="5">
    <source>
        <dbReference type="Proteomes" id="UP000838412"/>
    </source>
</evidence>
<accession>A0A8K0EGL1</accession>
<keyword evidence="5" id="KW-1185">Reference proteome</keyword>
<evidence type="ECO:0000259" key="3">
    <source>
        <dbReference type="PROSITE" id="PS51406"/>
    </source>
</evidence>
<feature type="signal peptide" evidence="2">
    <location>
        <begin position="1"/>
        <end position="21"/>
    </location>
</feature>
<dbReference type="PROSITE" id="PS51406">
    <property type="entry name" value="FIBRINOGEN_C_2"/>
    <property type="match status" value="1"/>
</dbReference>
<feature type="chain" id="PRO_5035451928" evidence="2">
    <location>
        <begin position="22"/>
        <end position="363"/>
    </location>
</feature>
<name>A0A8K0EGL1_BRALA</name>
<keyword evidence="1" id="KW-0175">Coiled coil</keyword>
<dbReference type="Proteomes" id="UP000838412">
    <property type="component" value="Chromosome 16"/>
</dbReference>
<dbReference type="InterPro" id="IPR036056">
    <property type="entry name" value="Fibrinogen-like_C"/>
</dbReference>
<proteinExistence type="predicted"/>